<name>A0A4Q7ZQA8_9ACTN</name>
<sequence length="309" mass="34670">MGAVRQLRPVTAPTVGAAIGAYLSTLDHPETAGTRRVYTSTLRQLRDHLGADHPLSALEQDEDAARLVDWFTRRWAEQAPATFNRNLDALRSAIGYWRDQDWLHSDPTRPLRRRGRAPDRTRALPKTAIEDLLTRDNLSLREKTLWRMLYETAARASEVLALDVADLDLRNRCAKVRRKGSAVDVIIWQTGTARLLPRLLRGRRRGPVFLTDRRARLPLAPTDLDPATGQARLSYRRAAELFTAAAGGATLHQLRHSALTHAAEDGANTSTLLSYSGHTSVASLARYARVSPEALGRWQQQRDPTTRRR</sequence>
<dbReference type="GO" id="GO:0006310">
    <property type="term" value="P:DNA recombination"/>
    <property type="evidence" value="ECO:0007669"/>
    <property type="project" value="UniProtKB-KW"/>
</dbReference>
<dbReference type="SUPFAM" id="SSF56349">
    <property type="entry name" value="DNA breaking-rejoining enzymes"/>
    <property type="match status" value="1"/>
</dbReference>
<dbReference type="Gene3D" id="1.10.150.130">
    <property type="match status" value="1"/>
</dbReference>
<dbReference type="EMBL" id="SHKY01000001">
    <property type="protein sequence ID" value="RZU53298.1"/>
    <property type="molecule type" value="Genomic_DNA"/>
</dbReference>
<evidence type="ECO:0000313" key="6">
    <source>
        <dbReference type="EMBL" id="RZU53298.1"/>
    </source>
</evidence>
<keyword evidence="7" id="KW-1185">Reference proteome</keyword>
<evidence type="ECO:0000313" key="7">
    <source>
        <dbReference type="Proteomes" id="UP000292564"/>
    </source>
</evidence>
<keyword evidence="1 3" id="KW-0238">DNA-binding</keyword>
<evidence type="ECO:0000256" key="2">
    <source>
        <dbReference type="ARBA" id="ARBA00023172"/>
    </source>
</evidence>
<dbReference type="PANTHER" id="PTHR30349:SF81">
    <property type="entry name" value="TYROSINE RECOMBINASE XERC"/>
    <property type="match status" value="1"/>
</dbReference>
<dbReference type="InterPro" id="IPR044068">
    <property type="entry name" value="CB"/>
</dbReference>
<evidence type="ECO:0000256" key="1">
    <source>
        <dbReference type="ARBA" id="ARBA00023125"/>
    </source>
</evidence>
<evidence type="ECO:0000256" key="3">
    <source>
        <dbReference type="PROSITE-ProRule" id="PRU01248"/>
    </source>
</evidence>
<dbReference type="PROSITE" id="PS51898">
    <property type="entry name" value="TYR_RECOMBINASE"/>
    <property type="match status" value="1"/>
</dbReference>
<dbReference type="GO" id="GO:0003677">
    <property type="term" value="F:DNA binding"/>
    <property type="evidence" value="ECO:0007669"/>
    <property type="project" value="UniProtKB-UniRule"/>
</dbReference>
<reference evidence="6 7" key="1">
    <citation type="submission" date="2019-02" db="EMBL/GenBank/DDBJ databases">
        <title>Sequencing the genomes of 1000 actinobacteria strains.</title>
        <authorList>
            <person name="Klenk H.-P."/>
        </authorList>
    </citation>
    <scope>NUCLEOTIDE SEQUENCE [LARGE SCALE GENOMIC DNA]</scope>
    <source>
        <strain evidence="6 7">DSM 45162</strain>
    </source>
</reference>
<dbReference type="InterPro" id="IPR010998">
    <property type="entry name" value="Integrase_recombinase_N"/>
</dbReference>
<dbReference type="PANTHER" id="PTHR30349">
    <property type="entry name" value="PHAGE INTEGRASE-RELATED"/>
    <property type="match status" value="1"/>
</dbReference>
<dbReference type="Proteomes" id="UP000292564">
    <property type="component" value="Unassembled WGS sequence"/>
</dbReference>
<dbReference type="PROSITE" id="PS51900">
    <property type="entry name" value="CB"/>
    <property type="match status" value="1"/>
</dbReference>
<dbReference type="AlphaFoldDB" id="A0A4Q7ZQA8"/>
<evidence type="ECO:0000259" key="5">
    <source>
        <dbReference type="PROSITE" id="PS51900"/>
    </source>
</evidence>
<evidence type="ECO:0000259" key="4">
    <source>
        <dbReference type="PROSITE" id="PS51898"/>
    </source>
</evidence>
<dbReference type="InterPro" id="IPR002104">
    <property type="entry name" value="Integrase_catalytic"/>
</dbReference>
<proteinExistence type="predicted"/>
<dbReference type="RefSeq" id="WP_130511791.1">
    <property type="nucleotide sequence ID" value="NZ_SHKY01000001.1"/>
</dbReference>
<dbReference type="OrthoDB" id="3345368at2"/>
<dbReference type="InterPro" id="IPR011010">
    <property type="entry name" value="DNA_brk_join_enz"/>
</dbReference>
<dbReference type="InterPro" id="IPR050090">
    <property type="entry name" value="Tyrosine_recombinase_XerCD"/>
</dbReference>
<dbReference type="GO" id="GO:0015074">
    <property type="term" value="P:DNA integration"/>
    <property type="evidence" value="ECO:0007669"/>
    <property type="project" value="InterPro"/>
</dbReference>
<dbReference type="Gene3D" id="1.10.443.10">
    <property type="entry name" value="Intergrase catalytic core"/>
    <property type="match status" value="1"/>
</dbReference>
<feature type="domain" description="Tyr recombinase" evidence="4">
    <location>
        <begin position="119"/>
        <end position="300"/>
    </location>
</feature>
<protein>
    <submittedName>
        <fullName evidence="6">Integrase/recombinase XerC/integrase/recombinase XerD</fullName>
    </submittedName>
</protein>
<dbReference type="CDD" id="cd00397">
    <property type="entry name" value="DNA_BRE_C"/>
    <property type="match status" value="1"/>
</dbReference>
<comment type="caution">
    <text evidence="6">The sequence shown here is derived from an EMBL/GenBank/DDBJ whole genome shotgun (WGS) entry which is preliminary data.</text>
</comment>
<feature type="domain" description="Core-binding (CB)" evidence="5">
    <location>
        <begin position="13"/>
        <end position="98"/>
    </location>
</feature>
<dbReference type="InterPro" id="IPR013762">
    <property type="entry name" value="Integrase-like_cat_sf"/>
</dbReference>
<accession>A0A4Q7ZQA8</accession>
<keyword evidence="2" id="KW-0233">DNA recombination</keyword>
<organism evidence="6 7">
    <name type="scientific">Krasilnikovia cinnamomea</name>
    <dbReference type="NCBI Taxonomy" id="349313"/>
    <lineage>
        <taxon>Bacteria</taxon>
        <taxon>Bacillati</taxon>
        <taxon>Actinomycetota</taxon>
        <taxon>Actinomycetes</taxon>
        <taxon>Micromonosporales</taxon>
        <taxon>Micromonosporaceae</taxon>
        <taxon>Krasilnikovia</taxon>
    </lineage>
</organism>
<gene>
    <name evidence="6" type="ORF">EV385_5211</name>
</gene>
<dbReference type="Pfam" id="PF00589">
    <property type="entry name" value="Phage_integrase"/>
    <property type="match status" value="1"/>
</dbReference>